<gene>
    <name evidence="2" type="ORF">SAMN05421844_107254</name>
</gene>
<dbReference type="InterPro" id="IPR042100">
    <property type="entry name" value="Bug_dom1"/>
</dbReference>
<dbReference type="EMBL" id="FNBZ01000007">
    <property type="protein sequence ID" value="SDH24022.1"/>
    <property type="molecule type" value="Genomic_DNA"/>
</dbReference>
<sequence length="330" mass="35167">MDRRECIIGLAAVGLSATQAFGSTFPTRPPILSNGYPAGGSTDVASRLIIEGMAKELDGYRMVVENRPGASGTVAATWLTRQQPDGYSLLLSESSSFAIWPAMHETGVKYDPVQDFDWIATVCTAPMVLIVSPNFPAKTVKETIELLRTPASAELNYSSSGVGSIPHIGAELLRTLAGPANQSRHVPYRGGAPAVLSVSTGETAWGVASLGSATGLLNGGALKGLAVTSPNRFPLFPDIPTFRELGMPEMELNIYYLIQGPARLPPEVLAKLNKAGAASLNQPVTRERFLKAGMQAWDGPNTPESTREIVMAENARFRSISQRTGLKIVT</sequence>
<evidence type="ECO:0000256" key="1">
    <source>
        <dbReference type="ARBA" id="ARBA00006987"/>
    </source>
</evidence>
<proteinExistence type="inferred from homology"/>
<comment type="caution">
    <text evidence="2">The sequence shown here is derived from an EMBL/GenBank/DDBJ whole genome shotgun (WGS) entry which is preliminary data.</text>
</comment>
<dbReference type="CDD" id="cd07012">
    <property type="entry name" value="PBP2_Bug_TTT"/>
    <property type="match status" value="1"/>
</dbReference>
<reference evidence="2 3" key="1">
    <citation type="submission" date="2016-10" db="EMBL/GenBank/DDBJ databases">
        <authorList>
            <person name="Varghese N."/>
            <person name="Submissions S."/>
        </authorList>
    </citation>
    <scope>NUCLEOTIDE SEQUENCE [LARGE SCALE GENOMIC DNA]</scope>
    <source>
        <strain evidence="2 3">DSM 26672</strain>
    </source>
</reference>
<dbReference type="Pfam" id="PF03401">
    <property type="entry name" value="TctC"/>
    <property type="match status" value="1"/>
</dbReference>
<organism evidence="2 3">
    <name type="scientific">Bosea robiniae</name>
    <dbReference type="NCBI Taxonomy" id="1036780"/>
    <lineage>
        <taxon>Bacteria</taxon>
        <taxon>Pseudomonadati</taxon>
        <taxon>Pseudomonadota</taxon>
        <taxon>Alphaproteobacteria</taxon>
        <taxon>Hyphomicrobiales</taxon>
        <taxon>Boseaceae</taxon>
        <taxon>Bosea</taxon>
    </lineage>
</organism>
<keyword evidence="2" id="KW-0675">Receptor</keyword>
<accession>A0ABY0P4B8</accession>
<dbReference type="PANTHER" id="PTHR42928">
    <property type="entry name" value="TRICARBOXYLATE-BINDING PROTEIN"/>
    <property type="match status" value="1"/>
</dbReference>
<dbReference type="PIRSF" id="PIRSF017082">
    <property type="entry name" value="YflP"/>
    <property type="match status" value="1"/>
</dbReference>
<keyword evidence="3" id="KW-1185">Reference proteome</keyword>
<evidence type="ECO:0000313" key="3">
    <source>
        <dbReference type="Proteomes" id="UP000199468"/>
    </source>
</evidence>
<dbReference type="Proteomes" id="UP000199468">
    <property type="component" value="Unassembled WGS sequence"/>
</dbReference>
<comment type="similarity">
    <text evidence="1">Belongs to the UPF0065 (bug) family.</text>
</comment>
<dbReference type="InterPro" id="IPR005064">
    <property type="entry name" value="BUG"/>
</dbReference>
<dbReference type="PANTHER" id="PTHR42928:SF5">
    <property type="entry name" value="BLR1237 PROTEIN"/>
    <property type="match status" value="1"/>
</dbReference>
<dbReference type="Gene3D" id="3.40.190.150">
    <property type="entry name" value="Bordetella uptake gene, domain 1"/>
    <property type="match status" value="1"/>
</dbReference>
<evidence type="ECO:0000313" key="2">
    <source>
        <dbReference type="EMBL" id="SDH24022.1"/>
    </source>
</evidence>
<name>A0ABY0P4B8_9HYPH</name>
<protein>
    <submittedName>
        <fullName evidence="2">Tripartite-type tricarboxylate transporter, receptor component TctC</fullName>
    </submittedName>
</protein>
<dbReference type="Gene3D" id="3.40.190.10">
    <property type="entry name" value="Periplasmic binding protein-like II"/>
    <property type="match status" value="1"/>
</dbReference>